<dbReference type="SUPFAM" id="SSF53474">
    <property type="entry name" value="alpha/beta-Hydrolases"/>
    <property type="match status" value="1"/>
</dbReference>
<evidence type="ECO:0000256" key="1">
    <source>
        <dbReference type="ARBA" id="ARBA00022801"/>
    </source>
</evidence>
<dbReference type="Gene3D" id="3.40.50.1820">
    <property type="entry name" value="alpha/beta hydrolase"/>
    <property type="match status" value="1"/>
</dbReference>
<dbReference type="InterPro" id="IPR029058">
    <property type="entry name" value="AB_hydrolase_fold"/>
</dbReference>
<accession>W0FMC8</accession>
<evidence type="ECO:0000259" key="2">
    <source>
        <dbReference type="Pfam" id="PF20434"/>
    </source>
</evidence>
<dbReference type="GO" id="GO:0016787">
    <property type="term" value="F:hydrolase activity"/>
    <property type="evidence" value="ECO:0007669"/>
    <property type="project" value="UniProtKB-KW"/>
</dbReference>
<organism evidence="3">
    <name type="scientific">uncultured bacterium Contig1522a</name>
    <dbReference type="NCBI Taxonomy" id="1393448"/>
    <lineage>
        <taxon>Bacteria</taxon>
        <taxon>environmental samples</taxon>
    </lineage>
</organism>
<dbReference type="InterPro" id="IPR049492">
    <property type="entry name" value="BD-FAE-like_dom"/>
</dbReference>
<protein>
    <submittedName>
        <fullName evidence="3">Putative lipase/esterase</fullName>
    </submittedName>
</protein>
<dbReference type="PANTHER" id="PTHR48081:SF6">
    <property type="entry name" value="PEPTIDASE S9 PROLYL OLIGOPEPTIDASE CATALYTIC DOMAIN-CONTAINING PROTEIN"/>
    <property type="match status" value="1"/>
</dbReference>
<dbReference type="EMBL" id="KC246779">
    <property type="protein sequence ID" value="AHF23932.1"/>
    <property type="molecule type" value="Genomic_DNA"/>
</dbReference>
<evidence type="ECO:0000313" key="3">
    <source>
        <dbReference type="EMBL" id="AHF23932.1"/>
    </source>
</evidence>
<proteinExistence type="predicted"/>
<dbReference type="AlphaFoldDB" id="W0FMC8"/>
<name>W0FMC8_9BACT</name>
<sequence length="343" mass="37463">MKAQEIILNENRNVTLTAYIQEADGEFGFSKRPAMLVIPGGGYAMCSDQEADPAAMAYLKAGYQAFVLRYTCTPKGKWPLPLEDYEQAMARIEERADEWHLDKTKIAVVGFSAGGHLAACAATIAEHKPVAAVLVYPAILKDICDMCQPGMPYPHEYVTAKTCPCFMVAARDDRTVDISNTLRMELALAEKGVAFESHIYSYGGHGFSTGEDWINTNSVCPRLPRWVSDSIEWLGEVMGKLTRGGFTEPVRAGSMNGNFAPVLSVDCTLSHLRRQSEEAKAVLAPMFAAIEAVAEARQFSAEGLMAAIGNNTAREIMEMVQIPADSITELDKALHQMVNQAEG</sequence>
<feature type="domain" description="BD-FAE-like" evidence="2">
    <location>
        <begin position="31"/>
        <end position="128"/>
    </location>
</feature>
<dbReference type="InterPro" id="IPR050300">
    <property type="entry name" value="GDXG_lipolytic_enzyme"/>
</dbReference>
<reference evidence="3" key="1">
    <citation type="journal article" date="2013" name="PLoS ONE">
        <title>Metagenomic insights into the carbohydrate-active enzymes carried by the microorganisms adhering to solid digesta in the rumen of cows.</title>
        <authorList>
            <person name="Wang L."/>
            <person name="Hatem A."/>
            <person name="Catalyurek U.V."/>
            <person name="Morrison M."/>
            <person name="Yu Z."/>
        </authorList>
    </citation>
    <scope>NUCLEOTIDE SEQUENCE</scope>
</reference>
<dbReference type="Pfam" id="PF20434">
    <property type="entry name" value="BD-FAE"/>
    <property type="match status" value="1"/>
</dbReference>
<keyword evidence="1" id="KW-0378">Hydrolase</keyword>
<dbReference type="PANTHER" id="PTHR48081">
    <property type="entry name" value="AB HYDROLASE SUPERFAMILY PROTEIN C4A8.06C"/>
    <property type="match status" value="1"/>
</dbReference>